<reference evidence="3 4" key="2">
    <citation type="journal article" date="2010" name="Nucleic Acids Res.">
        <title>BeetleBase in 2010: revisions to provide comprehensive genomic information for Tribolium castaneum.</title>
        <authorList>
            <person name="Kim H.S."/>
            <person name="Murphy T."/>
            <person name="Xia J."/>
            <person name="Caragea D."/>
            <person name="Park Y."/>
            <person name="Beeman R.W."/>
            <person name="Lorenzen M.D."/>
            <person name="Butcher S."/>
            <person name="Manak J.R."/>
            <person name="Brown S.J."/>
        </authorList>
    </citation>
    <scope>GENOME REANNOTATION</scope>
    <source>
        <strain evidence="3 4">Georgia GA2</strain>
    </source>
</reference>
<dbReference type="Pfam" id="PF00787">
    <property type="entry name" value="PX"/>
    <property type="match status" value="1"/>
</dbReference>
<feature type="domain" description="Protein kinase" evidence="1">
    <location>
        <begin position="314"/>
        <end position="672"/>
    </location>
</feature>
<dbReference type="PANTHER" id="PTHR15508">
    <property type="entry name" value="RIBOSOMAL PROTEIN S6 KINASE"/>
    <property type="match status" value="1"/>
</dbReference>
<reference evidence="3 4" key="1">
    <citation type="journal article" date="2008" name="Nature">
        <title>The genome of the model beetle and pest Tribolium castaneum.</title>
        <authorList>
            <consortium name="Tribolium Genome Sequencing Consortium"/>
            <person name="Richards S."/>
            <person name="Gibbs R.A."/>
            <person name="Weinstock G.M."/>
            <person name="Brown S.J."/>
            <person name="Denell R."/>
            <person name="Beeman R.W."/>
            <person name="Gibbs R."/>
            <person name="Beeman R.W."/>
            <person name="Brown S.J."/>
            <person name="Bucher G."/>
            <person name="Friedrich M."/>
            <person name="Grimmelikhuijzen C.J."/>
            <person name="Klingler M."/>
            <person name="Lorenzen M."/>
            <person name="Richards S."/>
            <person name="Roth S."/>
            <person name="Schroder R."/>
            <person name="Tautz D."/>
            <person name="Zdobnov E.M."/>
            <person name="Muzny D."/>
            <person name="Gibbs R.A."/>
            <person name="Weinstock G.M."/>
            <person name="Attaway T."/>
            <person name="Bell S."/>
            <person name="Buhay C.J."/>
            <person name="Chandrabose M.N."/>
            <person name="Chavez D."/>
            <person name="Clerk-Blankenburg K.P."/>
            <person name="Cree A."/>
            <person name="Dao M."/>
            <person name="Davis C."/>
            <person name="Chacko J."/>
            <person name="Dinh H."/>
            <person name="Dugan-Rocha S."/>
            <person name="Fowler G."/>
            <person name="Garner T.T."/>
            <person name="Garnes J."/>
            <person name="Gnirke A."/>
            <person name="Hawes A."/>
            <person name="Hernandez J."/>
            <person name="Hines S."/>
            <person name="Holder M."/>
            <person name="Hume J."/>
            <person name="Jhangiani S.N."/>
            <person name="Joshi V."/>
            <person name="Khan Z.M."/>
            <person name="Jackson L."/>
            <person name="Kovar C."/>
            <person name="Kowis A."/>
            <person name="Lee S."/>
            <person name="Lewis L.R."/>
            <person name="Margolis J."/>
            <person name="Morgan M."/>
            <person name="Nazareth L.V."/>
            <person name="Nguyen N."/>
            <person name="Okwuonu G."/>
            <person name="Parker D."/>
            <person name="Richards S."/>
            <person name="Ruiz S.J."/>
            <person name="Santibanez J."/>
            <person name="Savard J."/>
            <person name="Scherer S.E."/>
            <person name="Schneider B."/>
            <person name="Sodergren E."/>
            <person name="Tautz D."/>
            <person name="Vattahil S."/>
            <person name="Villasana D."/>
            <person name="White C.S."/>
            <person name="Wright R."/>
            <person name="Park Y."/>
            <person name="Beeman R.W."/>
            <person name="Lord J."/>
            <person name="Oppert B."/>
            <person name="Lorenzen M."/>
            <person name="Brown S."/>
            <person name="Wang L."/>
            <person name="Savard J."/>
            <person name="Tautz D."/>
            <person name="Richards S."/>
            <person name="Weinstock G."/>
            <person name="Gibbs R.A."/>
            <person name="Liu Y."/>
            <person name="Worley K."/>
            <person name="Weinstock G."/>
            <person name="Elsik C.G."/>
            <person name="Reese J.T."/>
            <person name="Elhaik E."/>
            <person name="Landan G."/>
            <person name="Graur D."/>
            <person name="Arensburger P."/>
            <person name="Atkinson P."/>
            <person name="Beeman R.W."/>
            <person name="Beidler J."/>
            <person name="Brown S.J."/>
            <person name="Demuth J.P."/>
            <person name="Drury D.W."/>
            <person name="Du Y.Z."/>
            <person name="Fujiwara H."/>
            <person name="Lorenzen M."/>
            <person name="Maselli V."/>
            <person name="Osanai M."/>
            <person name="Park Y."/>
            <person name="Robertson H.M."/>
            <person name="Tu Z."/>
            <person name="Wang J.J."/>
            <person name="Wang S."/>
            <person name="Richards S."/>
            <person name="Song H."/>
            <person name="Zhang L."/>
            <person name="Sodergren E."/>
            <person name="Werner D."/>
            <person name="Stanke M."/>
            <person name="Morgenstern B."/>
            <person name="Solovyev V."/>
            <person name="Kosarev P."/>
            <person name="Brown G."/>
            <person name="Chen H.C."/>
            <person name="Ermolaeva O."/>
            <person name="Hlavina W."/>
            <person name="Kapustin Y."/>
            <person name="Kiryutin B."/>
            <person name="Kitts P."/>
            <person name="Maglott D."/>
            <person name="Pruitt K."/>
            <person name="Sapojnikov V."/>
            <person name="Souvorov A."/>
            <person name="Mackey A.J."/>
            <person name="Waterhouse R.M."/>
            <person name="Wyder S."/>
            <person name="Zdobnov E.M."/>
            <person name="Zdobnov E.M."/>
            <person name="Wyder S."/>
            <person name="Kriventseva E.V."/>
            <person name="Kadowaki T."/>
            <person name="Bork P."/>
            <person name="Aranda M."/>
            <person name="Bao R."/>
            <person name="Beermann A."/>
            <person name="Berns N."/>
            <person name="Bolognesi R."/>
            <person name="Bonneton F."/>
            <person name="Bopp D."/>
            <person name="Brown S.J."/>
            <person name="Bucher G."/>
            <person name="Butts T."/>
            <person name="Chaumot A."/>
            <person name="Denell R.E."/>
            <person name="Ferrier D.E."/>
            <person name="Friedrich M."/>
            <person name="Gordon C.M."/>
            <person name="Jindra M."/>
            <person name="Klingler M."/>
            <person name="Lan Q."/>
            <person name="Lattorff H.M."/>
            <person name="Laudet V."/>
            <person name="von Levetsow C."/>
            <person name="Liu Z."/>
            <person name="Lutz R."/>
            <person name="Lynch J.A."/>
            <person name="da Fonseca R.N."/>
            <person name="Posnien N."/>
            <person name="Reuter R."/>
            <person name="Roth S."/>
            <person name="Savard J."/>
            <person name="Schinko J.B."/>
            <person name="Schmitt C."/>
            <person name="Schoppmeier M."/>
            <person name="Schroder R."/>
            <person name="Shippy T.D."/>
            <person name="Simonnet F."/>
            <person name="Marques-Souza H."/>
            <person name="Tautz D."/>
            <person name="Tomoyasu Y."/>
            <person name="Trauner J."/>
            <person name="Van der Zee M."/>
            <person name="Vervoort M."/>
            <person name="Wittkopp N."/>
            <person name="Wimmer E.A."/>
            <person name="Yang X."/>
            <person name="Jones A.K."/>
            <person name="Sattelle D.B."/>
            <person name="Ebert P.R."/>
            <person name="Nelson D."/>
            <person name="Scott J.G."/>
            <person name="Beeman R.W."/>
            <person name="Muthukrishnan S."/>
            <person name="Kramer K.J."/>
            <person name="Arakane Y."/>
            <person name="Beeman R.W."/>
            <person name="Zhu Q."/>
            <person name="Hogenkamp D."/>
            <person name="Dixit R."/>
            <person name="Oppert B."/>
            <person name="Jiang H."/>
            <person name="Zou Z."/>
            <person name="Marshall J."/>
            <person name="Elpidina E."/>
            <person name="Vinokurov K."/>
            <person name="Oppert C."/>
            <person name="Zou Z."/>
            <person name="Evans J."/>
            <person name="Lu Z."/>
            <person name="Zhao P."/>
            <person name="Sumathipala N."/>
            <person name="Altincicek B."/>
            <person name="Vilcinskas A."/>
            <person name="Williams M."/>
            <person name="Hultmark D."/>
            <person name="Hetru C."/>
            <person name="Jiang H."/>
            <person name="Grimmelikhuijzen C.J."/>
            <person name="Hauser F."/>
            <person name="Cazzamali G."/>
            <person name="Williamson M."/>
            <person name="Park Y."/>
            <person name="Li B."/>
            <person name="Tanaka Y."/>
            <person name="Predel R."/>
            <person name="Neupert S."/>
            <person name="Schachtner J."/>
            <person name="Verleyen P."/>
            <person name="Raible F."/>
            <person name="Bork P."/>
            <person name="Friedrich M."/>
            <person name="Walden K.K."/>
            <person name="Robertson H.M."/>
            <person name="Angeli S."/>
            <person name="Foret S."/>
            <person name="Bucher G."/>
            <person name="Schuetz S."/>
            <person name="Maleszka R."/>
            <person name="Wimmer E.A."/>
            <person name="Beeman R.W."/>
            <person name="Lorenzen M."/>
            <person name="Tomoyasu Y."/>
            <person name="Miller S.C."/>
            <person name="Grossmann D."/>
            <person name="Bucher G."/>
        </authorList>
    </citation>
    <scope>NUCLEOTIDE SEQUENCE [LARGE SCALE GENOMIC DNA]</scope>
    <source>
        <strain evidence="3 4">Georgia GA2</strain>
    </source>
</reference>
<dbReference type="SUPFAM" id="SSF116846">
    <property type="entry name" value="MIT domain"/>
    <property type="match status" value="1"/>
</dbReference>
<dbReference type="Pfam" id="PF04212">
    <property type="entry name" value="MIT"/>
    <property type="match status" value="1"/>
</dbReference>
<protein>
    <submittedName>
        <fullName evidence="3">Uncharacterized protein</fullName>
    </submittedName>
</protein>
<dbReference type="InterPro" id="IPR011009">
    <property type="entry name" value="Kinase-like_dom_sf"/>
</dbReference>
<dbReference type="PROSITE" id="PS50195">
    <property type="entry name" value="PX"/>
    <property type="match status" value="1"/>
</dbReference>
<proteinExistence type="predicted"/>
<dbReference type="InterPro" id="IPR007330">
    <property type="entry name" value="MIT_dom"/>
</dbReference>
<dbReference type="InParanoid" id="D6WSH0"/>
<dbReference type="SUPFAM" id="SSF64268">
    <property type="entry name" value="PX domain"/>
    <property type="match status" value="1"/>
</dbReference>
<dbReference type="FunCoup" id="D6WSH0">
    <property type="interactions" value="1072"/>
</dbReference>
<dbReference type="eggNOG" id="KOG2101">
    <property type="taxonomic scope" value="Eukaryota"/>
</dbReference>
<gene>
    <name evidence="3" type="primary">AUGUSTUS-3.0.2_09563</name>
    <name evidence="3" type="ORF">TcasGA2_TC009563</name>
</gene>
<evidence type="ECO:0000259" key="2">
    <source>
        <dbReference type="PROSITE" id="PS50195"/>
    </source>
</evidence>
<organism evidence="3 4">
    <name type="scientific">Tribolium castaneum</name>
    <name type="common">Red flour beetle</name>
    <dbReference type="NCBI Taxonomy" id="7070"/>
    <lineage>
        <taxon>Eukaryota</taxon>
        <taxon>Metazoa</taxon>
        <taxon>Ecdysozoa</taxon>
        <taxon>Arthropoda</taxon>
        <taxon>Hexapoda</taxon>
        <taxon>Insecta</taxon>
        <taxon>Pterygota</taxon>
        <taxon>Neoptera</taxon>
        <taxon>Endopterygota</taxon>
        <taxon>Coleoptera</taxon>
        <taxon>Polyphaga</taxon>
        <taxon>Cucujiformia</taxon>
        <taxon>Tenebrionidae</taxon>
        <taxon>Tenebrionidae incertae sedis</taxon>
        <taxon>Tribolium</taxon>
    </lineage>
</organism>
<dbReference type="PROSITE" id="PS50011">
    <property type="entry name" value="PROTEIN_KINASE_DOM"/>
    <property type="match status" value="1"/>
</dbReference>
<dbReference type="Gene3D" id="1.20.58.80">
    <property type="entry name" value="Phosphotransferase system, lactose/cellobiose-type IIA subunit"/>
    <property type="match status" value="1"/>
</dbReference>
<dbReference type="InterPro" id="IPR036871">
    <property type="entry name" value="PX_dom_sf"/>
</dbReference>
<dbReference type="HOGENOM" id="CLU_014272_1_0_1"/>
<dbReference type="SUPFAM" id="SSF56112">
    <property type="entry name" value="Protein kinase-like (PK-like)"/>
    <property type="match status" value="1"/>
</dbReference>
<accession>D6WSH0</accession>
<dbReference type="InterPro" id="IPR036181">
    <property type="entry name" value="MIT_dom_sf"/>
</dbReference>
<evidence type="ECO:0000259" key="1">
    <source>
        <dbReference type="PROSITE" id="PS50011"/>
    </source>
</evidence>
<dbReference type="SMART" id="SM00745">
    <property type="entry name" value="MIT"/>
    <property type="match status" value="1"/>
</dbReference>
<dbReference type="eggNOG" id="KOG0603">
    <property type="taxonomic scope" value="Eukaryota"/>
</dbReference>
<dbReference type="InterPro" id="IPR001683">
    <property type="entry name" value="PX_dom"/>
</dbReference>
<dbReference type="CDD" id="cd02677">
    <property type="entry name" value="MIT_SNX15"/>
    <property type="match status" value="1"/>
</dbReference>
<dbReference type="PANTHER" id="PTHR15508:SF8">
    <property type="entry name" value="LD24550P"/>
    <property type="match status" value="1"/>
</dbReference>
<dbReference type="SMART" id="SM00312">
    <property type="entry name" value="PX"/>
    <property type="match status" value="1"/>
</dbReference>
<dbReference type="Gene3D" id="3.30.1520.10">
    <property type="entry name" value="Phox-like domain"/>
    <property type="match status" value="1"/>
</dbReference>
<keyword evidence="4" id="KW-1185">Reference proteome</keyword>
<dbReference type="EMBL" id="KQ971352">
    <property type="protein sequence ID" value="EFA06640.2"/>
    <property type="molecule type" value="Genomic_DNA"/>
</dbReference>
<dbReference type="InterPro" id="IPR051866">
    <property type="entry name" value="Intracell_Sig-Traffick_Protein"/>
</dbReference>
<dbReference type="OMA" id="TFRSDWW"/>
<name>D6WSH0_TRICA</name>
<dbReference type="GO" id="GO:0004672">
    <property type="term" value="F:protein kinase activity"/>
    <property type="evidence" value="ECO:0007669"/>
    <property type="project" value="InterPro"/>
</dbReference>
<dbReference type="Proteomes" id="UP000007266">
    <property type="component" value="Linkage group 7"/>
</dbReference>
<dbReference type="Gene3D" id="1.10.510.10">
    <property type="entry name" value="Transferase(Phosphotransferase) domain 1"/>
    <property type="match status" value="1"/>
</dbReference>
<dbReference type="Pfam" id="PF00069">
    <property type="entry name" value="Pkinase"/>
    <property type="match status" value="1"/>
</dbReference>
<sequence length="688" mass="79192">MVSNGDNWVRIFDIPDISKHRKGFTIYKVISMLYPESCPDAITKITVWKRFNDFKKLHREIKVLHNKLNIKEKFPSLPTSTYFKRFSDETVQERRQSILNFLEYVGYHSQLFTSSEFVKFFETSHTPVDQLNGNINAIRADLNLPEDPEYCIANSDDDRTISDTDSVTTNSDFFADSVPQKTLSKSRLSLSHSHQSKNSDNISISTTTDSITLLDGQIYPTPPNTPSCAENYAQYIIDASIHVNIATELENEKKYEDAFTAYKTAIDILLKYGKDDKNYDRRQIVRYKTDKYLLRAEKIYNMHLAPEVQSLKRITESEENGQNADQYVQRPISDLYKYKVVRVIASGMLVLHSELQQLFYIKVIHKTMKFLNDNLILPENVPYMVKLCNYYNCENALFLVLEYCSGKALWDYVKCRSEDPSDIFYPNEAQILRQVHDMDLSDPESEHSYSDLINDYASNKGKNSTKCDDDDDDYVKVDPGFNRNLMDEPVPSKLPDLLRKSSRKFSEMSSFDDLDLAQSLLIPHENIVKWAAQLLLALEKVHALGVVCHDLQSRNLLIDDEGDLVLTYMCNVNDVFAPESLQNVAPEIFSFEPVTTAADWWCYGAILYELLVGMPLSEIYPEGLTSHTVLKVPKYVSPEGRSLLRQLLTFEPQKRLGFGANGPENLKSHPFFHSVDWEQLLSKYNFKV</sequence>
<feature type="domain" description="PX" evidence="2">
    <location>
        <begin position="1"/>
        <end position="128"/>
    </location>
</feature>
<dbReference type="InterPro" id="IPR000719">
    <property type="entry name" value="Prot_kinase_dom"/>
</dbReference>
<dbReference type="STRING" id="7070.D6WSH0"/>
<evidence type="ECO:0000313" key="4">
    <source>
        <dbReference type="Proteomes" id="UP000007266"/>
    </source>
</evidence>
<evidence type="ECO:0000313" key="3">
    <source>
        <dbReference type="EMBL" id="EFA06640.2"/>
    </source>
</evidence>
<dbReference type="GO" id="GO:0035091">
    <property type="term" value="F:phosphatidylinositol binding"/>
    <property type="evidence" value="ECO:0007669"/>
    <property type="project" value="InterPro"/>
</dbReference>
<dbReference type="AlphaFoldDB" id="D6WSH0"/>
<dbReference type="SMART" id="SM00220">
    <property type="entry name" value="S_TKc"/>
    <property type="match status" value="1"/>
</dbReference>
<dbReference type="GO" id="GO:0005524">
    <property type="term" value="F:ATP binding"/>
    <property type="evidence" value="ECO:0007669"/>
    <property type="project" value="InterPro"/>
</dbReference>